<dbReference type="GO" id="GO:0005524">
    <property type="term" value="F:ATP binding"/>
    <property type="evidence" value="ECO:0007669"/>
    <property type="project" value="UniProtKB-KW"/>
</dbReference>
<comment type="caution">
    <text evidence="10">The sequence shown here is derived from an EMBL/GenBank/DDBJ whole genome shotgun (WGS) entry which is preliminary data.</text>
</comment>
<dbReference type="InterPro" id="IPR050107">
    <property type="entry name" value="ABC_carbohydrate_import_ATPase"/>
</dbReference>
<evidence type="ECO:0000256" key="8">
    <source>
        <dbReference type="ARBA" id="ARBA00023136"/>
    </source>
</evidence>
<dbReference type="InterPro" id="IPR027417">
    <property type="entry name" value="P-loop_NTPase"/>
</dbReference>
<reference evidence="10 11" key="1">
    <citation type="submission" date="2023-07" db="EMBL/GenBank/DDBJ databases">
        <title>Genomic Encyclopedia of Type Strains, Phase IV (KMG-IV): sequencing the most valuable type-strain genomes for metagenomic binning, comparative biology and taxonomic classification.</title>
        <authorList>
            <person name="Goeker M."/>
        </authorList>
    </citation>
    <scope>NUCLEOTIDE SEQUENCE [LARGE SCALE GENOMIC DNA]</scope>
    <source>
        <strain evidence="10 11">DSM 17740</strain>
    </source>
</reference>
<dbReference type="RefSeq" id="WP_307337515.1">
    <property type="nucleotide sequence ID" value="NZ_JAUSUQ010000004.1"/>
</dbReference>
<feature type="domain" description="ABC transporter" evidence="9">
    <location>
        <begin position="5"/>
        <end position="242"/>
    </location>
</feature>
<evidence type="ECO:0000256" key="1">
    <source>
        <dbReference type="ARBA" id="ARBA00022448"/>
    </source>
</evidence>
<dbReference type="Gene3D" id="3.40.50.300">
    <property type="entry name" value="P-loop containing nucleotide triphosphate hydrolases"/>
    <property type="match status" value="2"/>
</dbReference>
<name>A0ABU0CQQ8_9BACI</name>
<dbReference type="CDD" id="cd03215">
    <property type="entry name" value="ABC_Carb_Monos_II"/>
    <property type="match status" value="1"/>
</dbReference>
<accession>A0ABU0CQQ8</accession>
<keyword evidence="4" id="KW-0677">Repeat</keyword>
<keyword evidence="8" id="KW-0472">Membrane</keyword>
<keyword evidence="2" id="KW-1003">Cell membrane</keyword>
<keyword evidence="11" id="KW-1185">Reference proteome</keyword>
<dbReference type="InterPro" id="IPR003439">
    <property type="entry name" value="ABC_transporter-like_ATP-bd"/>
</dbReference>
<evidence type="ECO:0000259" key="9">
    <source>
        <dbReference type="PROSITE" id="PS50893"/>
    </source>
</evidence>
<evidence type="ECO:0000256" key="7">
    <source>
        <dbReference type="ARBA" id="ARBA00022967"/>
    </source>
</evidence>
<keyword evidence="3" id="KW-0762">Sugar transport</keyword>
<keyword evidence="5" id="KW-0547">Nucleotide-binding</keyword>
<evidence type="ECO:0000256" key="6">
    <source>
        <dbReference type="ARBA" id="ARBA00022840"/>
    </source>
</evidence>
<dbReference type="EMBL" id="JAUSUQ010000004">
    <property type="protein sequence ID" value="MDQ0338714.1"/>
    <property type="molecule type" value="Genomic_DNA"/>
</dbReference>
<dbReference type="CDD" id="cd03216">
    <property type="entry name" value="ABC_Carb_Monos_I"/>
    <property type="match status" value="1"/>
</dbReference>
<feature type="domain" description="ABC transporter" evidence="9">
    <location>
        <begin position="253"/>
        <end position="496"/>
    </location>
</feature>
<evidence type="ECO:0000256" key="4">
    <source>
        <dbReference type="ARBA" id="ARBA00022737"/>
    </source>
</evidence>
<evidence type="ECO:0000313" key="10">
    <source>
        <dbReference type="EMBL" id="MDQ0338714.1"/>
    </source>
</evidence>
<keyword evidence="1" id="KW-0813">Transport</keyword>
<keyword evidence="6 10" id="KW-0067">ATP-binding</keyword>
<dbReference type="Pfam" id="PF00005">
    <property type="entry name" value="ABC_tran"/>
    <property type="match status" value="2"/>
</dbReference>
<dbReference type="PROSITE" id="PS50893">
    <property type="entry name" value="ABC_TRANSPORTER_2"/>
    <property type="match status" value="2"/>
</dbReference>
<evidence type="ECO:0000313" key="11">
    <source>
        <dbReference type="Proteomes" id="UP001232445"/>
    </source>
</evidence>
<dbReference type="PANTHER" id="PTHR43790">
    <property type="entry name" value="CARBOHYDRATE TRANSPORT ATP-BINDING PROTEIN MG119-RELATED"/>
    <property type="match status" value="1"/>
</dbReference>
<dbReference type="PANTHER" id="PTHR43790:SF3">
    <property type="entry name" value="D-ALLOSE IMPORT ATP-BINDING PROTEIN ALSA-RELATED"/>
    <property type="match status" value="1"/>
</dbReference>
<protein>
    <submittedName>
        <fullName evidence="10">Ribose transport system ATP-binding protein</fullName>
    </submittedName>
</protein>
<proteinExistence type="predicted"/>
<organism evidence="10 11">
    <name type="scientific">Caldalkalibacillus uzonensis</name>
    <dbReference type="NCBI Taxonomy" id="353224"/>
    <lineage>
        <taxon>Bacteria</taxon>
        <taxon>Bacillati</taxon>
        <taxon>Bacillota</taxon>
        <taxon>Bacilli</taxon>
        <taxon>Bacillales</taxon>
        <taxon>Bacillaceae</taxon>
        <taxon>Caldalkalibacillus</taxon>
    </lineage>
</organism>
<evidence type="ECO:0000256" key="3">
    <source>
        <dbReference type="ARBA" id="ARBA00022597"/>
    </source>
</evidence>
<dbReference type="SUPFAM" id="SSF52540">
    <property type="entry name" value="P-loop containing nucleoside triphosphate hydrolases"/>
    <property type="match status" value="2"/>
</dbReference>
<sequence>MTLLVDMQHIYKSFPGVNVLSDVHFQLQTGEVHALMGENGAGKSTLMKILGGIYSNDQGHIRIKGQEVDIDSPVKAQALGIAIIHQELNLVPNLTIMENMFLGREMTWAKTGWVKRKDMYTQTKAYLEQLGLDLDPDTPVHSLSVGQQQMVEIARAVSMDADILVMDEPTAALTQREIERLFSLISQLKSDGVGIIYISHRMEEIFEISDRITVLRDGHYVGTEKTQEVTLETLIKMMVGRQIGERFPYQPPFVGEEVLRVEHLARQGILDNISFSVHAGEIVGIAGLMGAGRTELVRAIFGADPISSGEIYLQGQKIDIRSPRDAIQHGIALVTEDRKDQGLILGLSVRENLSLPSLSSLSRYTVLNSRQERQQVKAMIERLRIKTSSPEQHVRSLSGGNQQKVVIGKWLGIMPKVLILDEPTRGVDIGAKKEIYQIMNQLKRQGVAIIMVSSELPEILGMSDRILVMHEGKLTAELTREEANQEKIMYAATGGV</sequence>
<evidence type="ECO:0000256" key="2">
    <source>
        <dbReference type="ARBA" id="ARBA00022475"/>
    </source>
</evidence>
<evidence type="ECO:0000256" key="5">
    <source>
        <dbReference type="ARBA" id="ARBA00022741"/>
    </source>
</evidence>
<keyword evidence="7" id="KW-1278">Translocase</keyword>
<gene>
    <name evidence="10" type="ORF">J2S00_001500</name>
</gene>
<dbReference type="InterPro" id="IPR003593">
    <property type="entry name" value="AAA+_ATPase"/>
</dbReference>
<dbReference type="Proteomes" id="UP001232445">
    <property type="component" value="Unassembled WGS sequence"/>
</dbReference>
<dbReference type="SMART" id="SM00382">
    <property type="entry name" value="AAA"/>
    <property type="match status" value="2"/>
</dbReference>
<dbReference type="PROSITE" id="PS00211">
    <property type="entry name" value="ABC_TRANSPORTER_1"/>
    <property type="match status" value="2"/>
</dbReference>
<dbReference type="InterPro" id="IPR017871">
    <property type="entry name" value="ABC_transporter-like_CS"/>
</dbReference>